<evidence type="ECO:0000313" key="1">
    <source>
        <dbReference type="EMBL" id="TLS46427.1"/>
    </source>
</evidence>
<proteinExistence type="predicted"/>
<evidence type="ECO:0000313" key="2">
    <source>
        <dbReference type="Proteomes" id="UP000305906"/>
    </source>
</evidence>
<comment type="caution">
    <text evidence="1">The sequence shown here is derived from an EMBL/GenBank/DDBJ whole genome shotgun (WGS) entry which is preliminary data.</text>
</comment>
<dbReference type="Proteomes" id="UP000305906">
    <property type="component" value="Unassembled WGS sequence"/>
</dbReference>
<dbReference type="RefSeq" id="WP_138044558.1">
    <property type="nucleotide sequence ID" value="NZ_VBZC01000008.1"/>
</dbReference>
<organism evidence="1 2">
    <name type="scientific">Streptomyces montanus</name>
    <dbReference type="NCBI Taxonomy" id="2580423"/>
    <lineage>
        <taxon>Bacteria</taxon>
        <taxon>Bacillati</taxon>
        <taxon>Actinomycetota</taxon>
        <taxon>Actinomycetes</taxon>
        <taxon>Kitasatosporales</taxon>
        <taxon>Streptomycetaceae</taxon>
        <taxon>Streptomyces</taxon>
    </lineage>
</organism>
<name>A0A5R9FR27_9ACTN</name>
<keyword evidence="2" id="KW-1185">Reference proteome</keyword>
<gene>
    <name evidence="1" type="ORF">FE633_08885</name>
</gene>
<reference evidence="1 2" key="1">
    <citation type="submission" date="2019-05" db="EMBL/GenBank/DDBJ databases">
        <title>Streptomyces sp. NEAU-C151, a novel actinomycete isolated from soil.</title>
        <authorList>
            <person name="Han L."/>
            <person name="Jiang H."/>
        </authorList>
    </citation>
    <scope>NUCLEOTIDE SEQUENCE [LARGE SCALE GENOMIC DNA]</scope>
    <source>
        <strain evidence="1 2">NEAU-C151</strain>
    </source>
</reference>
<dbReference type="AlphaFoldDB" id="A0A5R9FR27"/>
<dbReference type="EMBL" id="VBZC01000008">
    <property type="protein sequence ID" value="TLS46427.1"/>
    <property type="molecule type" value="Genomic_DNA"/>
</dbReference>
<sequence>MTLVDETAKDTPGTERLPPHVVILSYADPVPQRVLAYALYLLRRGVPVDLVTPTAPSSPTSVTFPHFRVWEMKSAEERHPVKWLQSTVVHRLPAGVLNRVRRVARRVPGGGPVLRAERLARRIHGRAADLVDRRLFWPVYHHVRPLVLARASRRALASIDFATVGRVVFTDTPAEHLAWKLAQRHPETIVDGRLDREPYAHLEQIR</sequence>
<accession>A0A5R9FR27</accession>
<protein>
    <submittedName>
        <fullName evidence="1">Uncharacterized protein</fullName>
    </submittedName>
</protein>